<keyword evidence="2" id="KW-1185">Reference proteome</keyword>
<dbReference type="EMBL" id="QFWV02000008">
    <property type="protein sequence ID" value="RKF05695.1"/>
    <property type="molecule type" value="Genomic_DNA"/>
</dbReference>
<dbReference type="AlphaFoldDB" id="A0A3A8A674"/>
<gene>
    <name evidence="1" type="ORF">DEM25_013895</name>
</gene>
<name>A0A3A8A674_9HYPH</name>
<accession>A0A3A8A674</accession>
<proteinExistence type="predicted"/>
<sequence>MTVLETSHSLHFDLLMLCARIGYSPPAGR</sequence>
<dbReference type="RefSeq" id="WP_109766325.1">
    <property type="nucleotide sequence ID" value="NZ_CP159474.1"/>
</dbReference>
<dbReference type="Proteomes" id="UP000246132">
    <property type="component" value="Unassembled WGS sequence"/>
</dbReference>
<evidence type="ECO:0000313" key="1">
    <source>
        <dbReference type="EMBL" id="RKF05695.1"/>
    </source>
</evidence>
<comment type="caution">
    <text evidence="1">The sequence shown here is derived from an EMBL/GenBank/DDBJ whole genome shotgun (WGS) entry which is preliminary data.</text>
</comment>
<reference evidence="1 2" key="1">
    <citation type="journal article" date="2018" name="Int. J. Syst. Bacteriol.">
        <title>Oceaniradius stylonemae gen. nov., sp. nov., isolated from a red alga, Stylonema cornu-cervi.</title>
        <authorList>
            <person name="Jeong S."/>
        </authorList>
    </citation>
    <scope>NUCLEOTIDE SEQUENCE [LARGE SCALE GENOMIC DNA]</scope>
    <source>
        <strain evidence="1 2">StC1</strain>
    </source>
</reference>
<protein>
    <submittedName>
        <fullName evidence="1">Capsid protein</fullName>
    </submittedName>
</protein>
<evidence type="ECO:0000313" key="2">
    <source>
        <dbReference type="Proteomes" id="UP000246132"/>
    </source>
</evidence>
<organism evidence="1 2">
    <name type="scientific">Oceaniradius stylonematis</name>
    <dbReference type="NCBI Taxonomy" id="2184161"/>
    <lineage>
        <taxon>Bacteria</taxon>
        <taxon>Pseudomonadati</taxon>
        <taxon>Pseudomonadota</taxon>
        <taxon>Alphaproteobacteria</taxon>
        <taxon>Hyphomicrobiales</taxon>
        <taxon>Ahrensiaceae</taxon>
        <taxon>Oceaniradius</taxon>
    </lineage>
</organism>